<evidence type="ECO:0000259" key="3">
    <source>
        <dbReference type="Pfam" id="PF00024"/>
    </source>
</evidence>
<dbReference type="GO" id="GO:0005886">
    <property type="term" value="C:plasma membrane"/>
    <property type="evidence" value="ECO:0007669"/>
    <property type="project" value="TreeGrafter"/>
</dbReference>
<dbReference type="Pfam" id="PF00024">
    <property type="entry name" value="PAN_1"/>
    <property type="match status" value="1"/>
</dbReference>
<dbReference type="AlphaFoldDB" id="A0A7R8X2W3"/>
<dbReference type="OrthoDB" id="44756at2759"/>
<dbReference type="InterPro" id="IPR035940">
    <property type="entry name" value="CAP_sf"/>
</dbReference>
<dbReference type="InterPro" id="IPR003609">
    <property type="entry name" value="Pan_app"/>
</dbReference>
<evidence type="ECO:0000256" key="2">
    <source>
        <dbReference type="ARBA" id="ARBA00023136"/>
    </source>
</evidence>
<organism evidence="4">
    <name type="scientific">Darwinula stevensoni</name>
    <dbReference type="NCBI Taxonomy" id="69355"/>
    <lineage>
        <taxon>Eukaryota</taxon>
        <taxon>Metazoa</taxon>
        <taxon>Ecdysozoa</taxon>
        <taxon>Arthropoda</taxon>
        <taxon>Crustacea</taxon>
        <taxon>Oligostraca</taxon>
        <taxon>Ostracoda</taxon>
        <taxon>Podocopa</taxon>
        <taxon>Podocopida</taxon>
        <taxon>Darwinulocopina</taxon>
        <taxon>Darwinuloidea</taxon>
        <taxon>Darwinulidae</taxon>
        <taxon>Darwinula</taxon>
    </lineage>
</organism>
<dbReference type="EMBL" id="CAJPEV010000353">
    <property type="protein sequence ID" value="CAG0884360.1"/>
    <property type="molecule type" value="Genomic_DNA"/>
</dbReference>
<proteinExistence type="predicted"/>
<dbReference type="EMBL" id="LR899870">
    <property type="protein sequence ID" value="CAD7243022.1"/>
    <property type="molecule type" value="Genomic_DNA"/>
</dbReference>
<protein>
    <recommendedName>
        <fullName evidence="3">Apple domain-containing protein</fullName>
    </recommendedName>
</protein>
<keyword evidence="2" id="KW-0472">Membrane</keyword>
<dbReference type="Gene3D" id="3.40.33.10">
    <property type="entry name" value="CAP"/>
    <property type="match status" value="1"/>
</dbReference>
<evidence type="ECO:0000256" key="1">
    <source>
        <dbReference type="ARBA" id="ARBA00004370"/>
    </source>
</evidence>
<feature type="domain" description="Apple" evidence="3">
    <location>
        <begin position="76"/>
        <end position="133"/>
    </location>
</feature>
<dbReference type="GO" id="GO:0005794">
    <property type="term" value="C:Golgi apparatus"/>
    <property type="evidence" value="ECO:0007669"/>
    <property type="project" value="TreeGrafter"/>
</dbReference>
<dbReference type="GO" id="GO:0072546">
    <property type="term" value="C:EMC complex"/>
    <property type="evidence" value="ECO:0007669"/>
    <property type="project" value="TreeGrafter"/>
</dbReference>
<evidence type="ECO:0000313" key="4">
    <source>
        <dbReference type="EMBL" id="CAD7243022.1"/>
    </source>
</evidence>
<dbReference type="GO" id="GO:0005769">
    <property type="term" value="C:early endosome"/>
    <property type="evidence" value="ECO:0007669"/>
    <property type="project" value="TreeGrafter"/>
</dbReference>
<dbReference type="PANTHER" id="PTHR21181:SF7">
    <property type="entry name" value="ER MEMBRANE PROTEIN COMPLEX SUBUNIT 5"/>
    <property type="match status" value="1"/>
</dbReference>
<evidence type="ECO:0000313" key="5">
    <source>
        <dbReference type="Proteomes" id="UP000677054"/>
    </source>
</evidence>
<comment type="subcellular location">
    <subcellularLocation>
        <location evidence="1">Membrane</location>
    </subcellularLocation>
</comment>
<reference evidence="4" key="1">
    <citation type="submission" date="2020-11" db="EMBL/GenBank/DDBJ databases">
        <authorList>
            <person name="Tran Van P."/>
        </authorList>
    </citation>
    <scope>NUCLEOTIDE SEQUENCE</scope>
</reference>
<dbReference type="GO" id="GO:0022890">
    <property type="term" value="F:inorganic cation transmembrane transporter activity"/>
    <property type="evidence" value="ECO:0007669"/>
    <property type="project" value="TreeGrafter"/>
</dbReference>
<sequence length="443" mass="48804">MVDSGPTLFVMSTDSEKNPIAPTAFTTSSRTFMSSKRVVVAGRLGAATMASSKAAFVFYCFLVQTAVSVDLTPYIDVHPGKRFKNVSKTSVEKSLGMCNIECVRQEPICNAFNFRKSDGSCQLVRAATSDLVDGEGYEAYTQNICLSKHPEIKGANVTYDKGWDGKYPAPNGATVAFTCKENNQGFTDGSLEHTATCAAKDPDSWCTSTSFEEVHCELPVDPYDEINKYRQKVATDKETGCNDCTAKNPLPTPTYMIQLASSKFSRISLCMLQGVFSRLMNNTEIERKAQKRADECTVALCTNCGALAELGYQTICSPGKGCNINWRDPLAAWYAEIKEMKQENIINVTGNVDKWLRYGQLIGSDTEKVIIQALISLLVTMYGVVCISGDLREIRATEELKSKTWETLDNRPNFYCFNHRGQSLFGLCPPPMPLTKSALEGPS</sequence>
<keyword evidence="5" id="KW-1185">Reference proteome</keyword>
<accession>A0A7R8X2W3</accession>
<name>A0A7R8X2W3_9CRUS</name>
<dbReference type="Proteomes" id="UP000677054">
    <property type="component" value="Unassembled WGS sequence"/>
</dbReference>
<dbReference type="PANTHER" id="PTHR21181">
    <property type="match status" value="1"/>
</dbReference>
<gene>
    <name evidence="4" type="ORF">DSTB1V02_LOCUS2960</name>
</gene>